<proteinExistence type="predicted"/>
<organism evidence="1 2">
    <name type="scientific">Leucogyrophana mollusca</name>
    <dbReference type="NCBI Taxonomy" id="85980"/>
    <lineage>
        <taxon>Eukaryota</taxon>
        <taxon>Fungi</taxon>
        <taxon>Dikarya</taxon>
        <taxon>Basidiomycota</taxon>
        <taxon>Agaricomycotina</taxon>
        <taxon>Agaricomycetes</taxon>
        <taxon>Agaricomycetidae</taxon>
        <taxon>Boletales</taxon>
        <taxon>Boletales incertae sedis</taxon>
        <taxon>Leucogyrophana</taxon>
    </lineage>
</organism>
<evidence type="ECO:0000313" key="1">
    <source>
        <dbReference type="EMBL" id="KAH7918577.1"/>
    </source>
</evidence>
<dbReference type="Proteomes" id="UP000790709">
    <property type="component" value="Unassembled WGS sequence"/>
</dbReference>
<gene>
    <name evidence="1" type="ORF">BV22DRAFT_1041681</name>
</gene>
<dbReference type="EMBL" id="MU266766">
    <property type="protein sequence ID" value="KAH7918577.1"/>
    <property type="molecule type" value="Genomic_DNA"/>
</dbReference>
<sequence>MPCLRWTAAGNALRSSLKDLAATHKKTVMELRGDNGGDDDVQKRLKDTENQICALLGQIPALDIPIDKRILAYFGSR</sequence>
<comment type="caution">
    <text evidence="1">The sequence shown here is derived from an EMBL/GenBank/DDBJ whole genome shotgun (WGS) entry which is preliminary data.</text>
</comment>
<protein>
    <submittedName>
        <fullName evidence="1">Uncharacterized protein</fullName>
    </submittedName>
</protein>
<keyword evidence="2" id="KW-1185">Reference proteome</keyword>
<accession>A0ACB8AYT1</accession>
<reference evidence="1" key="1">
    <citation type="journal article" date="2021" name="New Phytol.">
        <title>Evolutionary innovations through gain and loss of genes in the ectomycorrhizal Boletales.</title>
        <authorList>
            <person name="Wu G."/>
            <person name="Miyauchi S."/>
            <person name="Morin E."/>
            <person name="Kuo A."/>
            <person name="Drula E."/>
            <person name="Varga T."/>
            <person name="Kohler A."/>
            <person name="Feng B."/>
            <person name="Cao Y."/>
            <person name="Lipzen A."/>
            <person name="Daum C."/>
            <person name="Hundley H."/>
            <person name="Pangilinan J."/>
            <person name="Johnson J."/>
            <person name="Barry K."/>
            <person name="LaButti K."/>
            <person name="Ng V."/>
            <person name="Ahrendt S."/>
            <person name="Min B."/>
            <person name="Choi I.G."/>
            <person name="Park H."/>
            <person name="Plett J.M."/>
            <person name="Magnuson J."/>
            <person name="Spatafora J.W."/>
            <person name="Nagy L.G."/>
            <person name="Henrissat B."/>
            <person name="Grigoriev I.V."/>
            <person name="Yang Z.L."/>
            <person name="Xu J."/>
            <person name="Martin F.M."/>
        </authorList>
    </citation>
    <scope>NUCLEOTIDE SEQUENCE</scope>
    <source>
        <strain evidence="1">KUC20120723A-06</strain>
    </source>
</reference>
<evidence type="ECO:0000313" key="2">
    <source>
        <dbReference type="Proteomes" id="UP000790709"/>
    </source>
</evidence>
<name>A0ACB8AYT1_9AGAM</name>